<comment type="caution">
    <text evidence="10">The sequence shown here is derived from an EMBL/GenBank/DDBJ whole genome shotgun (WGS) entry which is preliminary data.</text>
</comment>
<evidence type="ECO:0000256" key="8">
    <source>
        <dbReference type="SAM" id="Coils"/>
    </source>
</evidence>
<evidence type="ECO:0000256" key="2">
    <source>
        <dbReference type="ARBA" id="ARBA00007613"/>
    </source>
</evidence>
<protein>
    <submittedName>
        <fullName evidence="10">Outer membrane protein TolC</fullName>
    </submittedName>
</protein>
<keyword evidence="3" id="KW-0813">Transport</keyword>
<feature type="coiled-coil region" evidence="8">
    <location>
        <begin position="184"/>
        <end position="211"/>
    </location>
</feature>
<keyword evidence="9" id="KW-0732">Signal</keyword>
<organism evidence="10 11">
    <name type="scientific">Pseudorhodoferax soli</name>
    <dbReference type="NCBI Taxonomy" id="545864"/>
    <lineage>
        <taxon>Bacteria</taxon>
        <taxon>Pseudomonadati</taxon>
        <taxon>Pseudomonadota</taxon>
        <taxon>Betaproteobacteria</taxon>
        <taxon>Burkholderiales</taxon>
        <taxon>Comamonadaceae</taxon>
    </lineage>
</organism>
<evidence type="ECO:0000256" key="9">
    <source>
        <dbReference type="SAM" id="SignalP"/>
    </source>
</evidence>
<evidence type="ECO:0000256" key="6">
    <source>
        <dbReference type="ARBA" id="ARBA00023136"/>
    </source>
</evidence>
<dbReference type="InterPro" id="IPR003423">
    <property type="entry name" value="OMP_efflux"/>
</dbReference>
<dbReference type="InterPro" id="IPR051906">
    <property type="entry name" value="TolC-like"/>
</dbReference>
<keyword evidence="6" id="KW-0472">Membrane</keyword>
<evidence type="ECO:0000256" key="7">
    <source>
        <dbReference type="ARBA" id="ARBA00023237"/>
    </source>
</evidence>
<dbReference type="Pfam" id="PF02321">
    <property type="entry name" value="OEP"/>
    <property type="match status" value="1"/>
</dbReference>
<evidence type="ECO:0000313" key="10">
    <source>
        <dbReference type="EMBL" id="RCW66058.1"/>
    </source>
</evidence>
<evidence type="ECO:0000313" key="11">
    <source>
        <dbReference type="Proteomes" id="UP000252884"/>
    </source>
</evidence>
<evidence type="ECO:0000256" key="4">
    <source>
        <dbReference type="ARBA" id="ARBA00022452"/>
    </source>
</evidence>
<dbReference type="GO" id="GO:1990281">
    <property type="term" value="C:efflux pump complex"/>
    <property type="evidence" value="ECO:0007669"/>
    <property type="project" value="TreeGrafter"/>
</dbReference>
<evidence type="ECO:0000256" key="3">
    <source>
        <dbReference type="ARBA" id="ARBA00022448"/>
    </source>
</evidence>
<dbReference type="Gene3D" id="1.20.1600.10">
    <property type="entry name" value="Outer membrane efflux proteins (OEP)"/>
    <property type="match status" value="1"/>
</dbReference>
<dbReference type="PANTHER" id="PTHR30026">
    <property type="entry name" value="OUTER MEMBRANE PROTEIN TOLC"/>
    <property type="match status" value="1"/>
</dbReference>
<dbReference type="GO" id="GO:0015288">
    <property type="term" value="F:porin activity"/>
    <property type="evidence" value="ECO:0007669"/>
    <property type="project" value="TreeGrafter"/>
</dbReference>
<dbReference type="Proteomes" id="UP000252884">
    <property type="component" value="Unassembled WGS sequence"/>
</dbReference>
<keyword evidence="4" id="KW-1134">Transmembrane beta strand</keyword>
<feature type="chain" id="PRO_5016638259" evidence="9">
    <location>
        <begin position="29"/>
        <end position="420"/>
    </location>
</feature>
<dbReference type="GO" id="GO:0015562">
    <property type="term" value="F:efflux transmembrane transporter activity"/>
    <property type="evidence" value="ECO:0007669"/>
    <property type="project" value="InterPro"/>
</dbReference>
<dbReference type="RefSeq" id="WP_114471435.1">
    <property type="nucleotide sequence ID" value="NZ_QPJK01000011.1"/>
</dbReference>
<keyword evidence="7" id="KW-0998">Cell outer membrane</keyword>
<comment type="similarity">
    <text evidence="2">Belongs to the outer membrane factor (OMF) (TC 1.B.17) family.</text>
</comment>
<keyword evidence="8" id="KW-0175">Coiled coil</keyword>
<accession>A0A368XGB1</accession>
<dbReference type="SUPFAM" id="SSF56954">
    <property type="entry name" value="Outer membrane efflux proteins (OEP)"/>
    <property type="match status" value="1"/>
</dbReference>
<keyword evidence="11" id="KW-1185">Reference proteome</keyword>
<reference evidence="10 11" key="1">
    <citation type="submission" date="2018-07" db="EMBL/GenBank/DDBJ databases">
        <title>Genomic Encyclopedia of Type Strains, Phase IV (KMG-IV): sequencing the most valuable type-strain genomes for metagenomic binning, comparative biology and taxonomic classification.</title>
        <authorList>
            <person name="Goeker M."/>
        </authorList>
    </citation>
    <scope>NUCLEOTIDE SEQUENCE [LARGE SCALE GENOMIC DNA]</scope>
    <source>
        <strain evidence="10 11">DSM 21634</strain>
    </source>
</reference>
<dbReference type="OrthoDB" id="7616984at2"/>
<evidence type="ECO:0000256" key="5">
    <source>
        <dbReference type="ARBA" id="ARBA00022692"/>
    </source>
</evidence>
<comment type="subcellular location">
    <subcellularLocation>
        <location evidence="1">Cell outer membrane</location>
    </subcellularLocation>
</comment>
<evidence type="ECO:0000256" key="1">
    <source>
        <dbReference type="ARBA" id="ARBA00004442"/>
    </source>
</evidence>
<gene>
    <name evidence="10" type="ORF">DES41_11116</name>
</gene>
<dbReference type="EMBL" id="QPJK01000011">
    <property type="protein sequence ID" value="RCW66058.1"/>
    <property type="molecule type" value="Genomic_DNA"/>
</dbReference>
<name>A0A368XGB1_9BURK</name>
<dbReference type="PANTHER" id="PTHR30026:SF20">
    <property type="entry name" value="OUTER MEMBRANE PROTEIN TOLC"/>
    <property type="match status" value="1"/>
</dbReference>
<keyword evidence="5" id="KW-0812">Transmembrane</keyword>
<dbReference type="GO" id="GO:0009279">
    <property type="term" value="C:cell outer membrane"/>
    <property type="evidence" value="ECO:0007669"/>
    <property type="project" value="UniProtKB-SubCell"/>
</dbReference>
<sequence>MKRMNFRASACAFAAAALLSLVCGMAQAQPMATVELPDAEQATTAIAQDPSVAQARAALEAASHGAAMLSAGPYEWTVGGTAQRRRVDGNGSSNEWNIQMERPIRIGGKAELDRKLGQSSLDLARAQLAVARTSAARTLLDSWLDWQAASQARTALDDQLRIAEENQRTVELRQKAGDASRLDVNVAQGDLAEARRQAAEARTNEAKAAESLRLRYPALPLRAAPLPDPTLFEAGDTAWRERMVAEHPLMLAATQNLRMTELRADRLRAERTPDPTVGVFMASEARRTERIVGVSFSIPLGGTYRQAAALEALRQVDVARAGLEVQRRELDLQVAAQLQDVAGSVERWQLAEQAATALRETARLSQRAYAAGELDVQALLLVRRQALSAATAAQDARASALRARYRLLLDAGALWPQGPI</sequence>
<proteinExistence type="inferred from homology"/>
<dbReference type="AlphaFoldDB" id="A0A368XGB1"/>
<feature type="signal peptide" evidence="9">
    <location>
        <begin position="1"/>
        <end position="28"/>
    </location>
</feature>